<organism evidence="1 2">
    <name type="scientific">Cladophialophora psammophila CBS 110553</name>
    <dbReference type="NCBI Taxonomy" id="1182543"/>
    <lineage>
        <taxon>Eukaryota</taxon>
        <taxon>Fungi</taxon>
        <taxon>Dikarya</taxon>
        <taxon>Ascomycota</taxon>
        <taxon>Pezizomycotina</taxon>
        <taxon>Eurotiomycetes</taxon>
        <taxon>Chaetothyriomycetidae</taxon>
        <taxon>Chaetothyriales</taxon>
        <taxon>Herpotrichiellaceae</taxon>
        <taxon>Cladophialophora</taxon>
    </lineage>
</organism>
<evidence type="ECO:0000313" key="2">
    <source>
        <dbReference type="Proteomes" id="UP000019471"/>
    </source>
</evidence>
<dbReference type="GeneID" id="19189208"/>
<dbReference type="OrthoDB" id="4222821at2759"/>
<keyword evidence="2" id="KW-1185">Reference proteome</keyword>
<dbReference type="eggNOG" id="ENOG502SX45">
    <property type="taxonomic scope" value="Eukaryota"/>
</dbReference>
<sequence length="118" mass="13066">MPALLGLQQPLPQLFPGINLAGFSLETRLDLQVQILVQVSEDMLAKLEARFGIGEGTAPNQGIFEPTRAGKMLSMMLEEEANEQPPLYEPRSPCEPLKNILANLKRMINAETSKSKDF</sequence>
<comment type="caution">
    <text evidence="1">The sequence shown here is derived from an EMBL/GenBank/DDBJ whole genome shotgun (WGS) entry which is preliminary data.</text>
</comment>
<name>W9WVM1_9EURO</name>
<dbReference type="AlphaFoldDB" id="W9WVM1"/>
<dbReference type="HOGENOM" id="CLU_2072900_0_0_1"/>
<dbReference type="Proteomes" id="UP000019471">
    <property type="component" value="Unassembled WGS sequence"/>
</dbReference>
<dbReference type="EMBL" id="AMGX01000006">
    <property type="protein sequence ID" value="EXJ71983.1"/>
    <property type="molecule type" value="Genomic_DNA"/>
</dbReference>
<dbReference type="STRING" id="1182543.W9WVM1"/>
<accession>W9WVM1</accession>
<gene>
    <name evidence="1" type="ORF">A1O5_04485</name>
</gene>
<dbReference type="RefSeq" id="XP_007743281.1">
    <property type="nucleotide sequence ID" value="XM_007745091.1"/>
</dbReference>
<evidence type="ECO:0000313" key="1">
    <source>
        <dbReference type="EMBL" id="EXJ71983.1"/>
    </source>
</evidence>
<proteinExistence type="predicted"/>
<reference evidence="1 2" key="1">
    <citation type="submission" date="2013-03" db="EMBL/GenBank/DDBJ databases">
        <title>The Genome Sequence of Cladophialophora psammophila CBS 110553.</title>
        <authorList>
            <consortium name="The Broad Institute Genomics Platform"/>
            <person name="Cuomo C."/>
            <person name="de Hoog S."/>
            <person name="Gorbushina A."/>
            <person name="Walker B."/>
            <person name="Young S.K."/>
            <person name="Zeng Q."/>
            <person name="Gargeya S."/>
            <person name="Fitzgerald M."/>
            <person name="Haas B."/>
            <person name="Abouelleil A."/>
            <person name="Allen A.W."/>
            <person name="Alvarado L."/>
            <person name="Arachchi H.M."/>
            <person name="Berlin A.M."/>
            <person name="Chapman S.B."/>
            <person name="Gainer-Dewar J."/>
            <person name="Goldberg J."/>
            <person name="Griggs A."/>
            <person name="Gujja S."/>
            <person name="Hansen M."/>
            <person name="Howarth C."/>
            <person name="Imamovic A."/>
            <person name="Ireland A."/>
            <person name="Larimer J."/>
            <person name="McCowan C."/>
            <person name="Murphy C."/>
            <person name="Pearson M."/>
            <person name="Poon T.W."/>
            <person name="Priest M."/>
            <person name="Roberts A."/>
            <person name="Saif S."/>
            <person name="Shea T."/>
            <person name="Sisk P."/>
            <person name="Sykes S."/>
            <person name="Wortman J."/>
            <person name="Nusbaum C."/>
            <person name="Birren B."/>
        </authorList>
    </citation>
    <scope>NUCLEOTIDE SEQUENCE [LARGE SCALE GENOMIC DNA]</scope>
    <source>
        <strain evidence="1 2">CBS 110553</strain>
    </source>
</reference>
<protein>
    <submittedName>
        <fullName evidence="1">Uncharacterized protein</fullName>
    </submittedName>
</protein>